<dbReference type="Proteomes" id="UP000003692">
    <property type="component" value="Unassembled WGS sequence"/>
</dbReference>
<evidence type="ECO:0000313" key="2">
    <source>
        <dbReference type="Proteomes" id="UP000003692"/>
    </source>
</evidence>
<evidence type="ECO:0000313" key="1">
    <source>
        <dbReference type="EMBL" id="EFE21561.1"/>
    </source>
</evidence>
<dbReference type="AlphaFoldDB" id="D4F9N2"/>
<proteinExistence type="predicted"/>
<protein>
    <submittedName>
        <fullName evidence="1">Uncharacterized protein</fullName>
    </submittedName>
</protein>
<dbReference type="EMBL" id="ADGK01000277">
    <property type="protein sequence ID" value="EFE21561.1"/>
    <property type="molecule type" value="Genomic_DNA"/>
</dbReference>
<sequence length="52" mass="5895">MPADEEVLLSQPSSVHVPSVGFFFTHLTREGRLCATSQIIKHNFNLIELIDR</sequence>
<organism evidence="1 2">
    <name type="scientific">Edwardsiella tarda ATCC 23685</name>
    <dbReference type="NCBI Taxonomy" id="500638"/>
    <lineage>
        <taxon>Bacteria</taxon>
        <taxon>Pseudomonadati</taxon>
        <taxon>Pseudomonadota</taxon>
        <taxon>Gammaproteobacteria</taxon>
        <taxon>Enterobacterales</taxon>
        <taxon>Hafniaceae</taxon>
        <taxon>Edwardsiella</taxon>
    </lineage>
</organism>
<name>D4F9N2_EDWTA</name>
<comment type="caution">
    <text evidence="1">The sequence shown here is derived from an EMBL/GenBank/DDBJ whole genome shotgun (WGS) entry which is preliminary data.</text>
</comment>
<gene>
    <name evidence="1" type="ORF">EDWATA_03491</name>
</gene>
<accession>D4F9N2</accession>
<reference evidence="1 2" key="1">
    <citation type="submission" date="2010-02" db="EMBL/GenBank/DDBJ databases">
        <authorList>
            <person name="Weinstock G."/>
            <person name="Sodergren E."/>
            <person name="Clifton S."/>
            <person name="Fulton L."/>
            <person name="Fulton B."/>
            <person name="Courtney L."/>
            <person name="Fronick C."/>
            <person name="Harrison M."/>
            <person name="Strong C."/>
            <person name="Farmer C."/>
            <person name="Delahaunty K."/>
            <person name="Markovic C."/>
            <person name="Hall O."/>
            <person name="Minx P."/>
            <person name="Tomlinson C."/>
            <person name="Mitreva M."/>
            <person name="Nelson J."/>
            <person name="Hou S."/>
            <person name="Wollam A."/>
            <person name="Pepin K.H."/>
            <person name="Johnson M."/>
            <person name="Bhonagiri V."/>
            <person name="Zhang X."/>
            <person name="Suruliraj S."/>
            <person name="Warren W."/>
            <person name="Chinwalla A."/>
            <person name="Mardis E.R."/>
            <person name="Wilson R.K."/>
        </authorList>
    </citation>
    <scope>NUCLEOTIDE SEQUENCE [LARGE SCALE GENOMIC DNA]</scope>
    <source>
        <strain evidence="1 2">ATCC 23685</strain>
    </source>
</reference>
<dbReference type="HOGENOM" id="CLU_3079351_0_0_6"/>